<dbReference type="SUPFAM" id="SSF47413">
    <property type="entry name" value="lambda repressor-like DNA-binding domains"/>
    <property type="match status" value="1"/>
</dbReference>
<proteinExistence type="predicted"/>
<dbReference type="Gene3D" id="1.10.260.40">
    <property type="entry name" value="lambda repressor-like DNA-binding domains"/>
    <property type="match status" value="1"/>
</dbReference>
<organism evidence="3 4">
    <name type="scientific">Sulfoacidibacillus thermotolerans</name>
    <name type="common">Acidibacillus sulfuroxidans</name>
    <dbReference type="NCBI Taxonomy" id="1765684"/>
    <lineage>
        <taxon>Bacteria</taxon>
        <taxon>Bacillati</taxon>
        <taxon>Bacillota</taxon>
        <taxon>Bacilli</taxon>
        <taxon>Bacillales</taxon>
        <taxon>Alicyclobacillaceae</taxon>
        <taxon>Sulfoacidibacillus</taxon>
    </lineage>
</organism>
<gene>
    <name evidence="3" type="ORF">BM613_12640</name>
</gene>
<dbReference type="InterPro" id="IPR001387">
    <property type="entry name" value="Cro/C1-type_HTH"/>
</dbReference>
<comment type="caution">
    <text evidence="3">The sequence shown here is derived from an EMBL/GenBank/DDBJ whole genome shotgun (WGS) entry which is preliminary data.</text>
</comment>
<reference evidence="3 4" key="1">
    <citation type="submission" date="2016-11" db="EMBL/GenBank/DDBJ databases">
        <title>Comparative genomics of Acidibacillus ferroxidans species.</title>
        <authorList>
            <person name="Oliveira G."/>
            <person name="Nunes G."/>
            <person name="Oliveira R."/>
            <person name="Araujo F."/>
            <person name="Salim A."/>
            <person name="Scholte L."/>
            <person name="Morais D."/>
            <person name="Nancucheo I."/>
            <person name="Johnson D.B."/>
            <person name="Grail B."/>
            <person name="Bittencourt J."/>
            <person name="Valadares R."/>
        </authorList>
    </citation>
    <scope>NUCLEOTIDE SEQUENCE [LARGE SCALE GENOMIC DNA]</scope>
    <source>
        <strain evidence="3 4">Y002</strain>
    </source>
</reference>
<dbReference type="PANTHER" id="PTHR46558">
    <property type="entry name" value="TRACRIPTIONAL REGULATORY PROTEIN-RELATED-RELATED"/>
    <property type="match status" value="1"/>
</dbReference>
<accession>A0A2U3D5X4</accession>
<sequence length="123" mass="14886">MIGRRLIQLRNKHQLTQQEIADQLGIPRSTYAQYESDRREIGIDVLKKIAQYYGVSIDWLVEFTSSNTKQPSVEETEFLKWIEENVGDVFFYDFDRSPEERKKQLMQDLRYLWERDKNRYNNS</sequence>
<evidence type="ECO:0000313" key="4">
    <source>
        <dbReference type="Proteomes" id="UP000245380"/>
    </source>
</evidence>
<dbReference type="AlphaFoldDB" id="A0A2U3D5X4"/>
<feature type="domain" description="HTH cro/C1-type" evidence="2">
    <location>
        <begin position="6"/>
        <end position="60"/>
    </location>
</feature>
<evidence type="ECO:0000256" key="1">
    <source>
        <dbReference type="ARBA" id="ARBA00023125"/>
    </source>
</evidence>
<name>A0A2U3D5X4_SULT2</name>
<dbReference type="PANTHER" id="PTHR46558:SF11">
    <property type="entry name" value="HTH-TYPE TRANSCRIPTIONAL REGULATOR XRE"/>
    <property type="match status" value="1"/>
</dbReference>
<keyword evidence="1" id="KW-0238">DNA-binding</keyword>
<evidence type="ECO:0000313" key="3">
    <source>
        <dbReference type="EMBL" id="PWI56670.1"/>
    </source>
</evidence>
<dbReference type="RefSeq" id="WP_109431570.1">
    <property type="nucleotide sequence ID" value="NZ_MPDK01000031.1"/>
</dbReference>
<dbReference type="GO" id="GO:0003677">
    <property type="term" value="F:DNA binding"/>
    <property type="evidence" value="ECO:0007669"/>
    <property type="project" value="UniProtKB-KW"/>
</dbReference>
<dbReference type="OrthoDB" id="72638at2"/>
<dbReference type="EMBL" id="MPDK01000031">
    <property type="protein sequence ID" value="PWI56670.1"/>
    <property type="molecule type" value="Genomic_DNA"/>
</dbReference>
<protein>
    <recommendedName>
        <fullName evidence="2">HTH cro/C1-type domain-containing protein</fullName>
    </recommendedName>
</protein>
<dbReference type="CDD" id="cd00093">
    <property type="entry name" value="HTH_XRE"/>
    <property type="match status" value="1"/>
</dbReference>
<dbReference type="Pfam" id="PF01381">
    <property type="entry name" value="HTH_3"/>
    <property type="match status" value="1"/>
</dbReference>
<dbReference type="PROSITE" id="PS50943">
    <property type="entry name" value="HTH_CROC1"/>
    <property type="match status" value="1"/>
</dbReference>
<dbReference type="SMART" id="SM00530">
    <property type="entry name" value="HTH_XRE"/>
    <property type="match status" value="1"/>
</dbReference>
<evidence type="ECO:0000259" key="2">
    <source>
        <dbReference type="PROSITE" id="PS50943"/>
    </source>
</evidence>
<dbReference type="InterPro" id="IPR010982">
    <property type="entry name" value="Lambda_DNA-bd_dom_sf"/>
</dbReference>
<keyword evidence="4" id="KW-1185">Reference proteome</keyword>
<dbReference type="Proteomes" id="UP000245380">
    <property type="component" value="Unassembled WGS sequence"/>
</dbReference>